<evidence type="ECO:0000313" key="2">
    <source>
        <dbReference type="EMBL" id="QKE62190.1"/>
    </source>
</evidence>
<dbReference type="EMBL" id="CP053697">
    <property type="protein sequence ID" value="QKE62190.1"/>
    <property type="molecule type" value="Genomic_DNA"/>
</dbReference>
<dbReference type="AlphaFoldDB" id="A0A6M8FDM0"/>
<dbReference type="KEGG" id="pcam:HNE05_01985"/>
<keyword evidence="1" id="KW-0732">Signal</keyword>
<proteinExistence type="predicted"/>
<accession>A0A6M8FDM0</accession>
<evidence type="ECO:0000256" key="1">
    <source>
        <dbReference type="SAM" id="SignalP"/>
    </source>
</evidence>
<feature type="chain" id="PRO_5026983776" description="Secreted protein" evidence="1">
    <location>
        <begin position="20"/>
        <end position="151"/>
    </location>
</feature>
<reference evidence="2" key="1">
    <citation type="submission" date="2020-07" db="EMBL/GenBank/DDBJ databases">
        <title>Nitrate ammonifying Pseudomonas campi sp. nov. isolated from German agricultural grassland.</title>
        <authorList>
            <person name="Timsy T."/>
            <person name="Ulrich A."/>
            <person name="Spanner T."/>
            <person name="Foesel B."/>
            <person name="Kolb S."/>
            <person name="Horn M.A."/>
            <person name="Behrendt U."/>
        </authorList>
    </citation>
    <scope>NUCLEOTIDE SEQUENCE</scope>
    <source>
        <strain evidence="2">S1-A32-2</strain>
    </source>
</reference>
<evidence type="ECO:0000313" key="3">
    <source>
        <dbReference type="Proteomes" id="UP000501379"/>
    </source>
</evidence>
<dbReference type="Proteomes" id="UP000501379">
    <property type="component" value="Chromosome"/>
</dbReference>
<protein>
    <recommendedName>
        <fullName evidence="4">Secreted protein</fullName>
    </recommendedName>
</protein>
<organism evidence="2 3">
    <name type="scientific">Aquipseudomonas campi</name>
    <dbReference type="NCBI Taxonomy" id="2731681"/>
    <lineage>
        <taxon>Bacteria</taxon>
        <taxon>Pseudomonadati</taxon>
        <taxon>Pseudomonadota</taxon>
        <taxon>Gammaproteobacteria</taxon>
        <taxon>Pseudomonadales</taxon>
        <taxon>Pseudomonadaceae</taxon>
        <taxon>Aquipseudomonas</taxon>
    </lineage>
</organism>
<sequence length="151" mass="15243">MKSLSVFAACMLFAGVAQATVQYEVSGVLAVSDCPAGLLSEDVRVNLSTNVQAGIECNASQVAVGTCSIAGRTTSRTVEQLDCTSAPGPDDRFGNPTTVETCVPFVPPQFTETTGAVIYTGSSAQGTIIPGYDGAACSAAAAEAGAQGRLQ</sequence>
<gene>
    <name evidence="2" type="ORF">HNE05_01985</name>
</gene>
<dbReference type="RefSeq" id="WP_173203716.1">
    <property type="nucleotide sequence ID" value="NZ_CP053697.2"/>
</dbReference>
<evidence type="ECO:0008006" key="4">
    <source>
        <dbReference type="Google" id="ProtNLM"/>
    </source>
</evidence>
<keyword evidence="3" id="KW-1185">Reference proteome</keyword>
<name>A0A6M8FDM0_9GAMM</name>
<feature type="signal peptide" evidence="1">
    <location>
        <begin position="1"/>
        <end position="19"/>
    </location>
</feature>